<proteinExistence type="predicted"/>
<evidence type="ECO:0000313" key="3">
    <source>
        <dbReference type="Proteomes" id="UP000521943"/>
    </source>
</evidence>
<keyword evidence="3" id="KW-1185">Reference proteome</keyword>
<gene>
    <name evidence="2" type="ORF">DFP72DRAFT_1076596</name>
</gene>
<organism evidence="2 3">
    <name type="scientific">Ephemerocybe angulata</name>
    <dbReference type="NCBI Taxonomy" id="980116"/>
    <lineage>
        <taxon>Eukaryota</taxon>
        <taxon>Fungi</taxon>
        <taxon>Dikarya</taxon>
        <taxon>Basidiomycota</taxon>
        <taxon>Agaricomycotina</taxon>
        <taxon>Agaricomycetes</taxon>
        <taxon>Agaricomycetidae</taxon>
        <taxon>Agaricales</taxon>
        <taxon>Agaricineae</taxon>
        <taxon>Psathyrellaceae</taxon>
        <taxon>Ephemerocybe</taxon>
    </lineage>
</organism>
<evidence type="ECO:0000256" key="1">
    <source>
        <dbReference type="SAM" id="MobiDB-lite"/>
    </source>
</evidence>
<feature type="region of interest" description="Disordered" evidence="1">
    <location>
        <begin position="572"/>
        <end position="612"/>
    </location>
</feature>
<dbReference type="EMBL" id="JACGCI010000095">
    <property type="protein sequence ID" value="KAF6746198.1"/>
    <property type="molecule type" value="Genomic_DNA"/>
</dbReference>
<feature type="region of interest" description="Disordered" evidence="1">
    <location>
        <begin position="170"/>
        <end position="251"/>
    </location>
</feature>
<dbReference type="Proteomes" id="UP000521943">
    <property type="component" value="Unassembled WGS sequence"/>
</dbReference>
<sequence length="675" mass="73402">MASCSSPARNGQSRPTLPLSILSLTPILPALLWPLTAFLPPRTTSHAAPQLPSRSQTAPSLQFAPIDSRAMCAGVVQTRLACSSPELGGVDIAWKYCRSNVAQQRQLDQGQSPPKRGHCSRDSPSTETPRKMDSRVQLSHTMRKNPPTSFHQTPVLKTLNIGLEGQHDVQRHVSTKSQEPTEPVKNQLHRIQPTRLETRDRNRSAAPAFPQPSSSTSQTPSRLKSTPGSRSRTAVSIRAQNPPYASKRTSVSHIRPPAIIVLLQAPHCERRMSPAQIAKYDETSTHRPSTRANHENAALEIEKPGPSTPPANAETHPHAVHTSTKSLAPPAPELDVLHTRATATTTAIHAPIDVQLDRRAMTTSLPTATSYSTTTTPSTRKIQRRTGETYRWMWRAWWTCATTTTSSTMTPIAPHGTHAKLGWPRRRRRQRPAIENIDGWVSTHAEIGARTSTHVGEIDDGIWERKAGQLDMAHARLEESMGAAVVDGEGSVNVRYASSACGEGLRSCWACVVRRPTSVSTRAASSVTRSRGRRHTARGAERRAVLDAAHDELDVAEDVYKRAAAVEPVVSTNRAHRENGANRDDEGMKANEDGGCGGRERKTDVAEPGGGRQAYCELVDVNDDGGGGGDEGSGERGSARAEVNSFYLIYPNPTSARFNFPLPSTGQAPDILTPQ</sequence>
<evidence type="ECO:0000313" key="2">
    <source>
        <dbReference type="EMBL" id="KAF6746198.1"/>
    </source>
</evidence>
<feature type="region of interest" description="Disordered" evidence="1">
    <location>
        <begin position="105"/>
        <end position="152"/>
    </location>
</feature>
<feature type="compositionally biased region" description="Polar residues" evidence="1">
    <location>
        <begin position="136"/>
        <end position="152"/>
    </location>
</feature>
<reference evidence="2 3" key="1">
    <citation type="submission" date="2020-07" db="EMBL/GenBank/DDBJ databases">
        <title>Comparative genomics of pyrophilous fungi reveals a link between fire events and developmental genes.</title>
        <authorList>
            <consortium name="DOE Joint Genome Institute"/>
            <person name="Steindorff A.S."/>
            <person name="Carver A."/>
            <person name="Calhoun S."/>
            <person name="Stillman K."/>
            <person name="Liu H."/>
            <person name="Lipzen A."/>
            <person name="Pangilinan J."/>
            <person name="Labutti K."/>
            <person name="Bruns T.D."/>
            <person name="Grigoriev I.V."/>
        </authorList>
    </citation>
    <scope>NUCLEOTIDE SEQUENCE [LARGE SCALE GENOMIC DNA]</scope>
    <source>
        <strain evidence="2 3">CBS 144469</strain>
    </source>
</reference>
<feature type="compositionally biased region" description="Basic and acidic residues" evidence="1">
    <location>
        <begin position="575"/>
        <end position="605"/>
    </location>
</feature>
<dbReference type="AlphaFoldDB" id="A0A8H6HI36"/>
<name>A0A8H6HI36_9AGAR</name>
<protein>
    <submittedName>
        <fullName evidence="2">Uncharacterized protein</fullName>
    </submittedName>
</protein>
<feature type="compositionally biased region" description="Polar residues" evidence="1">
    <location>
        <begin position="222"/>
        <end position="234"/>
    </location>
</feature>
<comment type="caution">
    <text evidence="2">The sequence shown here is derived from an EMBL/GenBank/DDBJ whole genome shotgun (WGS) entry which is preliminary data.</text>
</comment>
<feature type="compositionally biased region" description="Low complexity" evidence="1">
    <location>
        <begin position="204"/>
        <end position="221"/>
    </location>
</feature>
<accession>A0A8H6HI36</accession>
<feature type="region of interest" description="Disordered" evidence="1">
    <location>
        <begin position="301"/>
        <end position="330"/>
    </location>
</feature>